<keyword evidence="1" id="KW-0812">Transmembrane</keyword>
<proteinExistence type="predicted"/>
<sequence length="332" mass="36890">MNANETWTTAEKIWIISFALLGCASFLLSMVSSMQGIMPEPWPYRYGATLTISVVTLFSLHGKRNGEDRRSVFIAIVVFFIAWGIPLSLVEIYVVTHGLVEIAWVIYWLGVVFALYSCAFGVRTVESTPSGLEHGVALRQLHEFGRNEAKWDLLAFICRLSRFRGERIHTSGWTYNGIRAHSRTIGILLSDLYHEGLISYAGARSIVVLTERGWIESERRLNPRSSNYYQNIVNSTNVQAAQGENSRILGDQHSEGQSLAMQLAEALRADAGVTTSPAEEDRANHYAREIESAGTVKSAQGQQLVAQIQGFLDLANGSYQATRSILEIIGMN</sequence>
<evidence type="ECO:0000313" key="3">
    <source>
        <dbReference type="Proteomes" id="UP001595847"/>
    </source>
</evidence>
<gene>
    <name evidence="2" type="ORF">ACFOVU_11375</name>
</gene>
<name>A0ABV8FNN9_9ACTN</name>
<reference evidence="3" key="1">
    <citation type="journal article" date="2019" name="Int. J. Syst. Evol. Microbiol.">
        <title>The Global Catalogue of Microorganisms (GCM) 10K type strain sequencing project: providing services to taxonomists for standard genome sequencing and annotation.</title>
        <authorList>
            <consortium name="The Broad Institute Genomics Platform"/>
            <consortium name="The Broad Institute Genome Sequencing Center for Infectious Disease"/>
            <person name="Wu L."/>
            <person name="Ma J."/>
        </authorList>
    </citation>
    <scope>NUCLEOTIDE SEQUENCE [LARGE SCALE GENOMIC DNA]</scope>
    <source>
        <strain evidence="3">TBRC 1826</strain>
    </source>
</reference>
<dbReference type="EMBL" id="JBHSBH010000007">
    <property type="protein sequence ID" value="MFC3996521.1"/>
    <property type="molecule type" value="Genomic_DNA"/>
</dbReference>
<organism evidence="2 3">
    <name type="scientific">Nocardiopsis sediminis</name>
    <dbReference type="NCBI Taxonomy" id="1778267"/>
    <lineage>
        <taxon>Bacteria</taxon>
        <taxon>Bacillati</taxon>
        <taxon>Actinomycetota</taxon>
        <taxon>Actinomycetes</taxon>
        <taxon>Streptosporangiales</taxon>
        <taxon>Nocardiopsidaceae</taxon>
        <taxon>Nocardiopsis</taxon>
    </lineage>
</organism>
<feature type="transmembrane region" description="Helical" evidence="1">
    <location>
        <begin position="43"/>
        <end position="60"/>
    </location>
</feature>
<keyword evidence="1" id="KW-1133">Transmembrane helix</keyword>
<evidence type="ECO:0000313" key="2">
    <source>
        <dbReference type="EMBL" id="MFC3996521.1"/>
    </source>
</evidence>
<keyword evidence="3" id="KW-1185">Reference proteome</keyword>
<feature type="transmembrane region" description="Helical" evidence="1">
    <location>
        <begin position="12"/>
        <end position="31"/>
    </location>
</feature>
<protein>
    <submittedName>
        <fullName evidence="2">Uncharacterized protein</fullName>
    </submittedName>
</protein>
<keyword evidence="1" id="KW-0472">Membrane</keyword>
<feature type="transmembrane region" description="Helical" evidence="1">
    <location>
        <begin position="72"/>
        <end position="96"/>
    </location>
</feature>
<feature type="transmembrane region" description="Helical" evidence="1">
    <location>
        <begin position="102"/>
        <end position="122"/>
    </location>
</feature>
<dbReference type="Proteomes" id="UP001595847">
    <property type="component" value="Unassembled WGS sequence"/>
</dbReference>
<evidence type="ECO:0000256" key="1">
    <source>
        <dbReference type="SAM" id="Phobius"/>
    </source>
</evidence>
<accession>A0ABV8FNN9</accession>
<comment type="caution">
    <text evidence="2">The sequence shown here is derived from an EMBL/GenBank/DDBJ whole genome shotgun (WGS) entry which is preliminary data.</text>
</comment>
<dbReference type="RefSeq" id="WP_378532642.1">
    <property type="nucleotide sequence ID" value="NZ_JBHSBH010000007.1"/>
</dbReference>